<sequence>MQPAPYGIDAEYTWTKPGGDGQGITFVDMENGWLLDHEDLVDKNIQFVPGSVNLIHQAGHGTSVLGIVVASDNNIGIVGTSSKANAMVTSTTRSDGSGNMADSILQAVKVMKPGEVLLLEMRVGSKLGLAPIEYDIEKFKAIKYATDKGIIVIEAGANGSVDLDKLTDANGKYTLNRNSPNFKDSGAIMVGAASSALPHKRLYFSNYGSRIDTYAWGENVTTTALSGYTSYFNGTSSTSPIIAGAAVNLQGIAKKSPWKTSDSKRNERATQ</sequence>
<dbReference type="PANTHER" id="PTHR43806:SF11">
    <property type="entry name" value="CEREVISIN-RELATED"/>
    <property type="match status" value="1"/>
</dbReference>
<dbReference type="CDD" id="cd04843">
    <property type="entry name" value="Peptidases_S8_11"/>
    <property type="match status" value="1"/>
</dbReference>
<dbReference type="EMBL" id="LXLX01000028">
    <property type="protein sequence ID" value="OFD95068.1"/>
    <property type="molecule type" value="Genomic_DNA"/>
</dbReference>
<evidence type="ECO:0000256" key="3">
    <source>
        <dbReference type="ARBA" id="ARBA00022801"/>
    </source>
</evidence>
<dbReference type="PRINTS" id="PR00723">
    <property type="entry name" value="SUBTILISIN"/>
</dbReference>
<dbReference type="SUPFAM" id="SSF52743">
    <property type="entry name" value="Subtilisin-like"/>
    <property type="match status" value="1"/>
</dbReference>
<keyword evidence="3" id="KW-0378">Hydrolase</keyword>
<dbReference type="GO" id="GO:0006508">
    <property type="term" value="P:proteolysis"/>
    <property type="evidence" value="ECO:0007669"/>
    <property type="project" value="UniProtKB-KW"/>
</dbReference>
<accession>A0A1E8BPG2</accession>
<evidence type="ECO:0000256" key="5">
    <source>
        <dbReference type="PROSITE-ProRule" id="PRU01240"/>
    </source>
</evidence>
<dbReference type="PANTHER" id="PTHR43806">
    <property type="entry name" value="PEPTIDASE S8"/>
    <property type="match status" value="1"/>
</dbReference>
<keyword evidence="2" id="KW-0645">Protease</keyword>
<proteinExistence type="inferred from homology"/>
<feature type="domain" description="Peptidase S8/S53" evidence="6">
    <location>
        <begin position="57"/>
        <end position="255"/>
    </location>
</feature>
<keyword evidence="4" id="KW-0720">Serine protease</keyword>
<dbReference type="PROSITE" id="PS51892">
    <property type="entry name" value="SUBTILASE"/>
    <property type="match status" value="1"/>
</dbReference>
<gene>
    <name evidence="7" type="ORF">BWGOE11_25340</name>
</gene>
<dbReference type="InterPro" id="IPR050131">
    <property type="entry name" value="Peptidase_S8_subtilisin-like"/>
</dbReference>
<comment type="caution">
    <text evidence="7">The sequence shown here is derived from an EMBL/GenBank/DDBJ whole genome shotgun (WGS) entry which is preliminary data.</text>
</comment>
<dbReference type="InterPro" id="IPR000209">
    <property type="entry name" value="Peptidase_S8/S53_dom"/>
</dbReference>
<dbReference type="InterPro" id="IPR034073">
    <property type="entry name" value="Subtilisin_DY-like_dom"/>
</dbReference>
<dbReference type="GO" id="GO:0004252">
    <property type="term" value="F:serine-type endopeptidase activity"/>
    <property type="evidence" value="ECO:0007669"/>
    <property type="project" value="InterPro"/>
</dbReference>
<dbReference type="AlphaFoldDB" id="A0A1E8BPG2"/>
<evidence type="ECO:0000259" key="6">
    <source>
        <dbReference type="Pfam" id="PF00082"/>
    </source>
</evidence>
<dbReference type="InterPro" id="IPR015500">
    <property type="entry name" value="Peptidase_S8_subtilisin-rel"/>
</dbReference>
<dbReference type="InterPro" id="IPR036852">
    <property type="entry name" value="Peptidase_S8/S53_dom_sf"/>
</dbReference>
<dbReference type="RefSeq" id="WP_070139304.1">
    <property type="nucleotide sequence ID" value="NZ_LXLM01000028.1"/>
</dbReference>
<dbReference type="Gene3D" id="3.40.50.200">
    <property type="entry name" value="Peptidase S8/S53 domain"/>
    <property type="match status" value="1"/>
</dbReference>
<dbReference type="Proteomes" id="UP000175835">
    <property type="component" value="Unassembled WGS sequence"/>
</dbReference>
<evidence type="ECO:0000256" key="2">
    <source>
        <dbReference type="ARBA" id="ARBA00022670"/>
    </source>
</evidence>
<comment type="caution">
    <text evidence="5">Lacks conserved residue(s) required for the propagation of feature annotation.</text>
</comment>
<evidence type="ECO:0000313" key="8">
    <source>
        <dbReference type="Proteomes" id="UP000175835"/>
    </source>
</evidence>
<evidence type="ECO:0000256" key="1">
    <source>
        <dbReference type="ARBA" id="ARBA00011073"/>
    </source>
</evidence>
<reference evidence="7 8" key="1">
    <citation type="submission" date="2016-05" db="EMBL/GenBank/DDBJ databases">
        <title>Bacillus thuringiensis and Bacillus weihenstephanensis as novel biocontrol agents of wilt causing Verticillium species.</title>
        <authorList>
            <person name="Hollensteiner J."/>
            <person name="Wemheuer F."/>
            <person name="Harting R."/>
            <person name="Kolarzyk A."/>
            <person name="Diaz-Valerio S."/>
            <person name="Poehlein A."/>
            <person name="Brzuszkiewicz E."/>
            <person name="Nesemann K."/>
            <person name="Braus-Stromeyer S."/>
            <person name="Braus G."/>
            <person name="Daniel R."/>
            <person name="Liesegang H."/>
        </authorList>
    </citation>
    <scope>NUCLEOTIDE SEQUENCE [LARGE SCALE GENOMIC DNA]</scope>
    <source>
        <strain evidence="7 8">GOE11</strain>
    </source>
</reference>
<evidence type="ECO:0000256" key="4">
    <source>
        <dbReference type="ARBA" id="ARBA00022825"/>
    </source>
</evidence>
<organism evidence="7 8">
    <name type="scientific">Bacillus mycoides</name>
    <dbReference type="NCBI Taxonomy" id="1405"/>
    <lineage>
        <taxon>Bacteria</taxon>
        <taxon>Bacillati</taxon>
        <taxon>Bacillota</taxon>
        <taxon>Bacilli</taxon>
        <taxon>Bacillales</taxon>
        <taxon>Bacillaceae</taxon>
        <taxon>Bacillus</taxon>
        <taxon>Bacillus cereus group</taxon>
    </lineage>
</organism>
<dbReference type="PATRIC" id="fig|86662.23.peg.2478"/>
<protein>
    <submittedName>
        <fullName evidence="7">Fibronectin type III domain protein</fullName>
    </submittedName>
</protein>
<evidence type="ECO:0000313" key="7">
    <source>
        <dbReference type="EMBL" id="OFD95068.1"/>
    </source>
</evidence>
<name>A0A1E8BPG2_BACMY</name>
<dbReference type="Pfam" id="PF00082">
    <property type="entry name" value="Peptidase_S8"/>
    <property type="match status" value="1"/>
</dbReference>
<comment type="similarity">
    <text evidence="1 5">Belongs to the peptidase S8 family.</text>
</comment>